<dbReference type="InterPro" id="IPR045154">
    <property type="entry name" value="PCF11-like"/>
</dbReference>
<dbReference type="InterPro" id="IPR008942">
    <property type="entry name" value="ENTH_VHS"/>
</dbReference>
<proteinExistence type="predicted"/>
<feature type="compositionally biased region" description="Acidic residues" evidence="1">
    <location>
        <begin position="7"/>
        <end position="24"/>
    </location>
</feature>
<accession>B8C5N3</accession>
<dbReference type="InterPro" id="IPR006569">
    <property type="entry name" value="CID_dom"/>
</dbReference>
<dbReference type="Gene3D" id="1.25.40.90">
    <property type="match status" value="1"/>
</dbReference>
<dbReference type="GeneID" id="7443606"/>
<dbReference type="PANTHER" id="PTHR15921:SF3">
    <property type="entry name" value="PRE-MRNA CLEAVAGE COMPLEX 2 PROTEIN PCF11"/>
    <property type="match status" value="1"/>
</dbReference>
<dbReference type="GO" id="GO:0000993">
    <property type="term" value="F:RNA polymerase II complex binding"/>
    <property type="evidence" value="ECO:0000318"/>
    <property type="project" value="GO_Central"/>
</dbReference>
<feature type="region of interest" description="Disordered" evidence="1">
    <location>
        <begin position="166"/>
        <end position="193"/>
    </location>
</feature>
<dbReference type="OMA" id="DESTHAM"/>
<evidence type="ECO:0000313" key="4">
    <source>
        <dbReference type="Proteomes" id="UP000001449"/>
    </source>
</evidence>
<dbReference type="GO" id="GO:0005849">
    <property type="term" value="C:mRNA cleavage factor complex"/>
    <property type="evidence" value="ECO:0000318"/>
    <property type="project" value="GO_Central"/>
</dbReference>
<evidence type="ECO:0000313" key="3">
    <source>
        <dbReference type="EMBL" id="EED91536.1"/>
    </source>
</evidence>
<reference evidence="3 4" key="1">
    <citation type="journal article" date="2004" name="Science">
        <title>The genome of the diatom Thalassiosira pseudonana: ecology, evolution, and metabolism.</title>
        <authorList>
            <person name="Armbrust E.V."/>
            <person name="Berges J.A."/>
            <person name="Bowler C."/>
            <person name="Green B.R."/>
            <person name="Martinez D."/>
            <person name="Putnam N.H."/>
            <person name="Zhou S."/>
            <person name="Allen A.E."/>
            <person name="Apt K.E."/>
            <person name="Bechner M."/>
            <person name="Brzezinski M.A."/>
            <person name="Chaal B.K."/>
            <person name="Chiovitti A."/>
            <person name="Davis A.K."/>
            <person name="Demarest M.S."/>
            <person name="Detter J.C."/>
            <person name="Glavina T."/>
            <person name="Goodstein D."/>
            <person name="Hadi M.Z."/>
            <person name="Hellsten U."/>
            <person name="Hildebrand M."/>
            <person name="Jenkins B.D."/>
            <person name="Jurka J."/>
            <person name="Kapitonov V.V."/>
            <person name="Kroger N."/>
            <person name="Lau W.W."/>
            <person name="Lane T.W."/>
            <person name="Larimer F.W."/>
            <person name="Lippmeier J.C."/>
            <person name="Lucas S."/>
            <person name="Medina M."/>
            <person name="Montsant A."/>
            <person name="Obornik M."/>
            <person name="Parker M.S."/>
            <person name="Palenik B."/>
            <person name="Pazour G.J."/>
            <person name="Richardson P.M."/>
            <person name="Rynearson T.A."/>
            <person name="Saito M.A."/>
            <person name="Schwartz D.C."/>
            <person name="Thamatrakoln K."/>
            <person name="Valentin K."/>
            <person name="Vardi A."/>
            <person name="Wilkerson F.P."/>
            <person name="Rokhsar D.S."/>
        </authorList>
    </citation>
    <scope>NUCLEOTIDE SEQUENCE [LARGE SCALE GENOMIC DNA]</scope>
    <source>
        <strain evidence="3 4">CCMP1335</strain>
    </source>
</reference>
<dbReference type="InParanoid" id="B8C5N3"/>
<dbReference type="eggNOG" id="KOG2071">
    <property type="taxonomic scope" value="Eukaryota"/>
</dbReference>
<dbReference type="GO" id="GO:0031124">
    <property type="term" value="P:mRNA 3'-end processing"/>
    <property type="evidence" value="ECO:0007669"/>
    <property type="project" value="InterPro"/>
</dbReference>
<evidence type="ECO:0000259" key="2">
    <source>
        <dbReference type="PROSITE" id="PS51391"/>
    </source>
</evidence>
<dbReference type="SMART" id="SM00582">
    <property type="entry name" value="RPR"/>
    <property type="match status" value="1"/>
</dbReference>
<gene>
    <name evidence="3" type="ORF">THAPSDRAFT_23085</name>
</gene>
<protein>
    <recommendedName>
        <fullName evidence="2">CID domain-containing protein</fullName>
    </recommendedName>
</protein>
<dbReference type="GO" id="GO:0003729">
    <property type="term" value="F:mRNA binding"/>
    <property type="evidence" value="ECO:0000318"/>
    <property type="project" value="GO_Central"/>
</dbReference>
<dbReference type="HOGENOM" id="CLU_580705_0_0_1"/>
<dbReference type="PANTHER" id="PTHR15921">
    <property type="entry name" value="PRE-MRNA CLEAVAGE COMPLEX II"/>
    <property type="match status" value="1"/>
</dbReference>
<sequence length="549" mass="61502">MSKQPAEDDVDQGEGEEEEEIDEEQVADYCAMLDRLGNFPEKVAINSLSMAAEDFADSHASASTIYECIRSRLVDRTSPGISSPDRKLPLVYVLDSLIKNVKGEYIKIIQDGAVQWMPEVYDILDKAGKDDAKARLKKVWNTWKVQGVITDEEKWRQIGQCFVTEGGGAKDASAGEEPKSSASGIGRRPDGSLQLNPSLRKQMQLLLDEVQSSGVDELDKVSLERLADINPDLLDQIKQEAEIVLNEQKQQQQQHSTPSDALTEDLSEWSKLNLDHLEKSHTIIASLNHHVRAAAQQTTVVKSEMESTVHLYASVSASAQLLTDMLTQWKIQNEGGAGSLGDENINNSNRRKRRYSLVKKEKFTTEGVKERNDAVIARLYEVGLPFVCSADGRRFGTQLELSKHLDSLFRKSQLEKTMDKTEERGWYVEESVWIGDSKASATYVDDPTGTDQLQPDTAVDDQTSPTSTVIADETRDRCTLCGINFAMFFDQEDGEWKYKNCIEKSVWKDEGPTMEEEEEEEESHLVHVSCWEGLGSPEFLTADQILHAS</sequence>
<dbReference type="Pfam" id="PF23228">
    <property type="entry name" value="zf_PCFS4"/>
    <property type="match status" value="1"/>
</dbReference>
<feature type="region of interest" description="Disordered" evidence="1">
    <location>
        <begin position="444"/>
        <end position="464"/>
    </location>
</feature>
<evidence type="ECO:0000256" key="1">
    <source>
        <dbReference type="SAM" id="MobiDB-lite"/>
    </source>
</evidence>
<feature type="domain" description="CID" evidence="2">
    <location>
        <begin position="21"/>
        <end position="165"/>
    </location>
</feature>
<reference evidence="3 4" key="2">
    <citation type="journal article" date="2008" name="Nature">
        <title>The Phaeodactylum genome reveals the evolutionary history of diatom genomes.</title>
        <authorList>
            <person name="Bowler C."/>
            <person name="Allen A.E."/>
            <person name="Badger J.H."/>
            <person name="Grimwood J."/>
            <person name="Jabbari K."/>
            <person name="Kuo A."/>
            <person name="Maheswari U."/>
            <person name="Martens C."/>
            <person name="Maumus F."/>
            <person name="Otillar R.P."/>
            <person name="Rayko E."/>
            <person name="Salamov A."/>
            <person name="Vandepoele K."/>
            <person name="Beszteri B."/>
            <person name="Gruber A."/>
            <person name="Heijde M."/>
            <person name="Katinka M."/>
            <person name="Mock T."/>
            <person name="Valentin K."/>
            <person name="Verret F."/>
            <person name="Berges J.A."/>
            <person name="Brownlee C."/>
            <person name="Cadoret J.P."/>
            <person name="Chiovitti A."/>
            <person name="Choi C.J."/>
            <person name="Coesel S."/>
            <person name="De Martino A."/>
            <person name="Detter J.C."/>
            <person name="Durkin C."/>
            <person name="Falciatore A."/>
            <person name="Fournet J."/>
            <person name="Haruta M."/>
            <person name="Huysman M.J."/>
            <person name="Jenkins B.D."/>
            <person name="Jiroutova K."/>
            <person name="Jorgensen R.E."/>
            <person name="Joubert Y."/>
            <person name="Kaplan A."/>
            <person name="Kroger N."/>
            <person name="Kroth P.G."/>
            <person name="La Roche J."/>
            <person name="Lindquist E."/>
            <person name="Lommer M."/>
            <person name="Martin-Jezequel V."/>
            <person name="Lopez P.J."/>
            <person name="Lucas S."/>
            <person name="Mangogna M."/>
            <person name="McGinnis K."/>
            <person name="Medlin L.K."/>
            <person name="Montsant A."/>
            <person name="Oudot-Le Secq M.P."/>
            <person name="Napoli C."/>
            <person name="Obornik M."/>
            <person name="Parker M.S."/>
            <person name="Petit J.L."/>
            <person name="Porcel B.M."/>
            <person name="Poulsen N."/>
            <person name="Robison M."/>
            <person name="Rychlewski L."/>
            <person name="Rynearson T.A."/>
            <person name="Schmutz J."/>
            <person name="Shapiro H."/>
            <person name="Siaut M."/>
            <person name="Stanley M."/>
            <person name="Sussman M.R."/>
            <person name="Taylor A.R."/>
            <person name="Vardi A."/>
            <person name="von Dassow P."/>
            <person name="Vyverman W."/>
            <person name="Willis A."/>
            <person name="Wyrwicz L.S."/>
            <person name="Rokhsar D.S."/>
            <person name="Weissenbach J."/>
            <person name="Armbrust E.V."/>
            <person name="Green B.R."/>
            <person name="Van de Peer Y."/>
            <person name="Grigoriev I.V."/>
        </authorList>
    </citation>
    <scope>NUCLEOTIDE SEQUENCE [LARGE SCALE GENOMIC DNA]</scope>
    <source>
        <strain evidence="3 4">CCMP1335</strain>
    </source>
</reference>
<dbReference type="InterPro" id="IPR057242">
    <property type="entry name" value="PCFS4-like"/>
</dbReference>
<name>B8C5N3_THAPS</name>
<feature type="region of interest" description="Disordered" evidence="1">
    <location>
        <begin position="1"/>
        <end position="24"/>
    </location>
</feature>
<dbReference type="AlphaFoldDB" id="B8C5N3"/>
<dbReference type="RefSeq" id="XP_002291429.1">
    <property type="nucleotide sequence ID" value="XM_002291393.1"/>
</dbReference>
<dbReference type="SUPFAM" id="SSF48464">
    <property type="entry name" value="ENTH/VHS domain"/>
    <property type="match status" value="1"/>
</dbReference>
<organism evidence="3 4">
    <name type="scientific">Thalassiosira pseudonana</name>
    <name type="common">Marine diatom</name>
    <name type="synonym">Cyclotella nana</name>
    <dbReference type="NCBI Taxonomy" id="35128"/>
    <lineage>
        <taxon>Eukaryota</taxon>
        <taxon>Sar</taxon>
        <taxon>Stramenopiles</taxon>
        <taxon>Ochrophyta</taxon>
        <taxon>Bacillariophyta</taxon>
        <taxon>Coscinodiscophyceae</taxon>
        <taxon>Thalassiosirophycidae</taxon>
        <taxon>Thalassiosirales</taxon>
        <taxon>Thalassiosiraceae</taxon>
        <taxon>Thalassiosira</taxon>
    </lineage>
</organism>
<dbReference type="Proteomes" id="UP000001449">
    <property type="component" value="Chromosome 6"/>
</dbReference>
<dbReference type="GO" id="GO:0005737">
    <property type="term" value="C:cytoplasm"/>
    <property type="evidence" value="ECO:0000318"/>
    <property type="project" value="GO_Central"/>
</dbReference>
<dbReference type="PaxDb" id="35128-Thaps23085"/>
<dbReference type="PROSITE" id="PS51391">
    <property type="entry name" value="CID"/>
    <property type="match status" value="1"/>
</dbReference>
<dbReference type="KEGG" id="tps:THAPSDRAFT_23085"/>
<dbReference type="GO" id="GO:0006369">
    <property type="term" value="P:termination of RNA polymerase II transcription"/>
    <property type="evidence" value="ECO:0000318"/>
    <property type="project" value="GO_Central"/>
</dbReference>
<keyword evidence="4" id="KW-1185">Reference proteome</keyword>
<feature type="compositionally biased region" description="Polar residues" evidence="1">
    <location>
        <begin position="449"/>
        <end position="464"/>
    </location>
</feature>
<dbReference type="EMBL" id="CM000643">
    <property type="protein sequence ID" value="EED91536.1"/>
    <property type="molecule type" value="Genomic_DNA"/>
</dbReference>
<dbReference type="Pfam" id="PF04818">
    <property type="entry name" value="CID"/>
    <property type="match status" value="1"/>
</dbReference>
<dbReference type="STRING" id="35128.B8C5N3"/>